<accession>A0ACD3R9Q0</accession>
<keyword evidence="2" id="KW-1185">Reference proteome</keyword>
<sequence>MKNRRSCARKAKTCTTQQSAVPALDGRTKGAKREASPDVNSSRKRIRVHKSEPQTASEYNLCKRLSKRKGREDEEGQSSQKTNKNCDKVPRSKKTKKLDPKSEFEAKYAQHNALGEGGFGLVFAGYRRTDNLPVAIKHIPKDKVSCTEDYKGQRLAAEVAVMLKLGNGKEGSVGTSAPVSLLDWYNTDEELILVLERPVPSEDLFEYINNKEDDLDEKEAKIIIKQLVEAAKHLEDNSIFHRDIKPENILIETGSDVPQVRLIDFGLSCFFKKESSFSVFCGTAEHIPPEWYTTSVYKPGPTTVWQMGVVLYEILHDSFDTIKFFKEELDINDKVSSGVKEPPRRQVSSVCWFVEIFSIEIHCARTQILHYFKANRLFVLCAGFPRRPGRVNQYGNTPLSLAPSPATMSKRPSYAPPPPPAPTTQMPSTPGFVGYNPYSHLAYNNLRLGGSSGGSSRNSSGITVPKPPKPPDKPLMPYMRYSRKVWDQVKASNPDLKLWEIGKIIGGMWRDLTDEEKQDYLNEYEAEKIEYNDSLKAYHNSPAYLAYVNAKNRAEAAMEEESRQRQSRMDKGEPYMSIQPAEDPDDYDDGFSVKHTAAARFQRNHRLISDILSEIVVPDVRSVVTTARMQVLKRQVQSLMVHQRKLEAELLQIEDRHQDKKRRFLETTDSFNTELKRLCSQKVEVDMEKLAAEMAAAEEAARRRAEEREREAAEQAEKAAQQAQQAQQQQQQQQAEAAGNKAAEPTGANANSAANPSSGTKEEEKPTPMETDEAAPAEPSSDSQPAPPTPSDPPSSSSDKATPPPDPPRESSTPSSSAPSEDSNNSMPPPSSDGPPGPAAAPDPPAAQEANSSAANPNTAAATPPPPPASEEPAPPPPPLLPSNQSSQQYDM</sequence>
<dbReference type="EMBL" id="CM011682">
    <property type="protein sequence ID" value="TMS15394.1"/>
    <property type="molecule type" value="Genomic_DNA"/>
</dbReference>
<evidence type="ECO:0000313" key="2">
    <source>
        <dbReference type="Proteomes" id="UP000793456"/>
    </source>
</evidence>
<organism evidence="1 2">
    <name type="scientific">Larimichthys crocea</name>
    <name type="common">Large yellow croaker</name>
    <name type="synonym">Pseudosciaena crocea</name>
    <dbReference type="NCBI Taxonomy" id="215358"/>
    <lineage>
        <taxon>Eukaryota</taxon>
        <taxon>Metazoa</taxon>
        <taxon>Chordata</taxon>
        <taxon>Craniata</taxon>
        <taxon>Vertebrata</taxon>
        <taxon>Euteleostomi</taxon>
        <taxon>Actinopterygii</taxon>
        <taxon>Neopterygii</taxon>
        <taxon>Teleostei</taxon>
        <taxon>Neoteleostei</taxon>
        <taxon>Acanthomorphata</taxon>
        <taxon>Eupercaria</taxon>
        <taxon>Sciaenidae</taxon>
        <taxon>Larimichthys</taxon>
    </lineage>
</organism>
<proteinExistence type="predicted"/>
<dbReference type="Proteomes" id="UP000793456">
    <property type="component" value="Chromosome IX"/>
</dbReference>
<evidence type="ECO:0000313" key="1">
    <source>
        <dbReference type="EMBL" id="TMS15394.1"/>
    </source>
</evidence>
<gene>
    <name evidence="1" type="ORF">E3U43_021856</name>
</gene>
<protein>
    <submittedName>
        <fullName evidence="1">Uncharacterized protein</fullName>
    </submittedName>
</protein>
<reference evidence="1" key="1">
    <citation type="submission" date="2018-11" db="EMBL/GenBank/DDBJ databases">
        <title>The sequence and de novo assembly of Larimichthys crocea genome using PacBio and Hi-C technologies.</title>
        <authorList>
            <person name="Xu P."/>
            <person name="Chen B."/>
            <person name="Zhou Z."/>
            <person name="Ke Q."/>
            <person name="Wu Y."/>
            <person name="Bai H."/>
            <person name="Pu F."/>
        </authorList>
    </citation>
    <scope>NUCLEOTIDE SEQUENCE</scope>
    <source>
        <tissue evidence="1">Muscle</tissue>
    </source>
</reference>
<comment type="caution">
    <text evidence="1">The sequence shown here is derived from an EMBL/GenBank/DDBJ whole genome shotgun (WGS) entry which is preliminary data.</text>
</comment>
<name>A0ACD3R9Q0_LARCR</name>